<dbReference type="KEGG" id="tsh:Tsac_2687"/>
<dbReference type="Proteomes" id="UP000006178">
    <property type="component" value="Plasmid pMU3262"/>
</dbReference>
<dbReference type="AlphaFoldDB" id="I3WBN5"/>
<evidence type="ECO:0000313" key="2">
    <source>
        <dbReference type="Proteomes" id="UP000006178"/>
    </source>
</evidence>
<gene>
    <name evidence="1" type="ordered locus">Tsac_2687</name>
</gene>
<dbReference type="RefSeq" id="WP_014759507.1">
    <property type="nucleotide sequence ID" value="NC_017998.1"/>
</dbReference>
<geneLocation type="plasmid" evidence="1 2">
    <name>pMU3262</name>
</geneLocation>
<organism evidence="1 2">
    <name type="scientific">Thermoanaerobacterium saccharolyticum (strain DSM 8691 / JW/SL-YS485)</name>
    <dbReference type="NCBI Taxonomy" id="1094508"/>
    <lineage>
        <taxon>Bacteria</taxon>
        <taxon>Bacillati</taxon>
        <taxon>Bacillota</taxon>
        <taxon>Clostridia</taxon>
        <taxon>Thermoanaerobacterales</taxon>
        <taxon>Thermoanaerobacteraceae</taxon>
        <taxon>Thermoanaerobacterium</taxon>
    </lineage>
</organism>
<name>I3WBN5_THESW</name>
<dbReference type="PATRIC" id="fig|1094508.3.peg.2724"/>
<dbReference type="BioCyc" id="TSAC1094508:GLMA-2734-MONOMER"/>
<protein>
    <submittedName>
        <fullName evidence="1">Uncharacterized protein</fullName>
    </submittedName>
</protein>
<keyword evidence="2" id="KW-1185">Reference proteome</keyword>
<dbReference type="EMBL" id="CP003185">
    <property type="protein sequence ID" value="AFK94236.1"/>
    <property type="molecule type" value="Genomic_DNA"/>
</dbReference>
<evidence type="ECO:0000313" key="1">
    <source>
        <dbReference type="EMBL" id="AFK94236.1"/>
    </source>
</evidence>
<keyword evidence="1" id="KW-0614">Plasmid</keyword>
<accession>I3WBN5</accession>
<proteinExistence type="predicted"/>
<reference evidence="1 2" key="1">
    <citation type="journal article" date="2014" name="Appl. Environ. Microbiol.">
        <title>Profile of Secreted Hydrolases, Associated Proteins, and SlpA in Thermoanaerobacterium saccharolyticum during the Degradation of Hemicellulose.</title>
        <authorList>
            <person name="Currie D.H."/>
            <person name="Guss A.M."/>
            <person name="Herring C.D."/>
            <person name="Giannone R.J."/>
            <person name="Johnson C.M."/>
            <person name="Lankford P.K."/>
            <person name="Brown S.D."/>
            <person name="Hettich R.L."/>
            <person name="Lynd L.R."/>
        </authorList>
    </citation>
    <scope>NUCLEOTIDE SEQUENCE [LARGE SCALE GENOMIC DNA]</scope>
    <source>
        <strain evidence="2">DSM 8691 / JW/SL-YS485</strain>
    </source>
</reference>
<sequence>MIYIDKKKEKEKEEKNKKMLYSGMVECPECGNIMYPEGGCWFCPVCGYSPCK</sequence>